<feature type="binding site" evidence="7">
    <location>
        <position position="213"/>
    </location>
    <ligand>
        <name>Zn(2+)</name>
        <dbReference type="ChEBI" id="CHEBI:29105"/>
        <label>2</label>
    </ligand>
</feature>
<comment type="cofactor">
    <cofactor evidence="7">
        <name>Zn(2+)</name>
        <dbReference type="ChEBI" id="CHEBI:29105"/>
    </cofactor>
    <text evidence="7">Binds 3 Zn(2+) ions.</text>
</comment>
<evidence type="ECO:0000313" key="12">
    <source>
        <dbReference type="Proteomes" id="UP000823401"/>
    </source>
</evidence>
<keyword evidence="12" id="KW-1185">Reference proteome</keyword>
<dbReference type="GO" id="GO:0003906">
    <property type="term" value="F:DNA-(apurinic or apyrimidinic site) endonuclease activity"/>
    <property type="evidence" value="ECO:0007669"/>
    <property type="project" value="TreeGrafter"/>
</dbReference>
<comment type="similarity">
    <text evidence="1 7">Belongs to the AP endonuclease 2 family.</text>
</comment>
<reference evidence="9 12" key="2">
    <citation type="submission" date="2020-07" db="EMBL/GenBank/DDBJ databases">
        <title>Facklamia lactis sp. nov., isolated from raw milk.</title>
        <authorList>
            <person name="Doll E.V."/>
            <person name="Huptas C."/>
            <person name="Staib L."/>
            <person name="Wenning M."/>
            <person name="Scherer S."/>
        </authorList>
    </citation>
    <scope>NUCLEOTIDE SEQUENCE [LARGE SCALE GENOMIC DNA]</scope>
    <source>
        <strain evidence="9 12">DSM 104272</strain>
    </source>
</reference>
<feature type="binding site" evidence="7">
    <location>
        <position position="258"/>
    </location>
    <ligand>
        <name>Zn(2+)</name>
        <dbReference type="ChEBI" id="CHEBI:29105"/>
        <label>2</label>
    </ligand>
</feature>
<organism evidence="10 11">
    <name type="scientific">Ruoffia tabacinasalis</name>
    <dbReference type="NCBI Taxonomy" id="87458"/>
    <lineage>
        <taxon>Bacteria</taxon>
        <taxon>Bacillati</taxon>
        <taxon>Bacillota</taxon>
        <taxon>Bacilli</taxon>
        <taxon>Lactobacillales</taxon>
        <taxon>Aerococcaceae</taxon>
        <taxon>Ruoffia</taxon>
    </lineage>
</organism>
<evidence type="ECO:0000256" key="1">
    <source>
        <dbReference type="ARBA" id="ARBA00005340"/>
    </source>
</evidence>
<evidence type="ECO:0000256" key="5">
    <source>
        <dbReference type="ARBA" id="ARBA00022833"/>
    </source>
</evidence>
<comment type="caution">
    <text evidence="10">The sequence shown here is derived from an EMBL/GenBank/DDBJ whole genome shotgun (WGS) entry which is preliminary data.</text>
</comment>
<evidence type="ECO:0000256" key="7">
    <source>
        <dbReference type="HAMAP-Rule" id="MF_00152"/>
    </source>
</evidence>
<evidence type="ECO:0000313" key="10">
    <source>
        <dbReference type="EMBL" id="TLQ48896.1"/>
    </source>
</evidence>
<keyword evidence="4 7" id="KW-0378">Hydrolase</keyword>
<dbReference type="InterPro" id="IPR036237">
    <property type="entry name" value="Xyl_isomerase-like_sf"/>
</dbReference>
<dbReference type="PROSITE" id="PS00730">
    <property type="entry name" value="AP_NUCLEASE_F2_2"/>
    <property type="match status" value="1"/>
</dbReference>
<dbReference type="HAMAP" id="MF_00152">
    <property type="entry name" value="Nfo"/>
    <property type="match status" value="1"/>
</dbReference>
<dbReference type="SMART" id="SM00518">
    <property type="entry name" value="AP2Ec"/>
    <property type="match status" value="1"/>
</dbReference>
<dbReference type="GO" id="GO:0008833">
    <property type="term" value="F:deoxyribonuclease IV (phage-T4-induced) activity"/>
    <property type="evidence" value="ECO:0007669"/>
    <property type="project" value="UniProtKB-UniRule"/>
</dbReference>
<dbReference type="InterPro" id="IPR013022">
    <property type="entry name" value="Xyl_isomerase-like_TIM-brl"/>
</dbReference>
<keyword evidence="6 7" id="KW-0234">DNA repair</keyword>
<dbReference type="PANTHER" id="PTHR21445:SF0">
    <property type="entry name" value="APURINIC-APYRIMIDINIC ENDONUCLEASE"/>
    <property type="match status" value="1"/>
</dbReference>
<dbReference type="PROSITE" id="PS51432">
    <property type="entry name" value="AP_NUCLEASE_F2_4"/>
    <property type="match status" value="1"/>
</dbReference>
<feature type="binding site" evidence="7">
    <location>
        <position position="109"/>
    </location>
    <ligand>
        <name>Zn(2+)</name>
        <dbReference type="ChEBI" id="CHEBI:29105"/>
        <label>1</label>
    </ligand>
</feature>
<evidence type="ECO:0000256" key="6">
    <source>
        <dbReference type="ARBA" id="ARBA00023204"/>
    </source>
</evidence>
<dbReference type="PANTHER" id="PTHR21445">
    <property type="entry name" value="ENDONUCLEASE IV ENDODEOXYRIBONUCLEASE IV"/>
    <property type="match status" value="1"/>
</dbReference>
<dbReference type="GO" id="GO:0003677">
    <property type="term" value="F:DNA binding"/>
    <property type="evidence" value="ECO:0007669"/>
    <property type="project" value="InterPro"/>
</dbReference>
<feature type="binding site" evidence="7">
    <location>
        <position position="226"/>
    </location>
    <ligand>
        <name>Zn(2+)</name>
        <dbReference type="ChEBI" id="CHEBI:29105"/>
        <label>3</label>
    </ligand>
</feature>
<dbReference type="AlphaFoldDB" id="A0A5R9EEX7"/>
<dbReference type="Proteomes" id="UP000823401">
    <property type="component" value="Unassembled WGS sequence"/>
</dbReference>
<dbReference type="GO" id="GO:0008270">
    <property type="term" value="F:zinc ion binding"/>
    <property type="evidence" value="ECO:0007669"/>
    <property type="project" value="UniProtKB-UniRule"/>
</dbReference>
<protein>
    <recommendedName>
        <fullName evidence="7">Probable endonuclease 4</fullName>
        <ecNumber evidence="7">3.1.21.2</ecNumber>
    </recommendedName>
    <alternativeName>
        <fullName evidence="7">Endodeoxyribonuclease IV</fullName>
    </alternativeName>
    <alternativeName>
        <fullName evidence="7">Endonuclease IV</fullName>
    </alternativeName>
</protein>
<feature type="binding site" evidence="7">
    <location>
        <position position="68"/>
    </location>
    <ligand>
        <name>Zn(2+)</name>
        <dbReference type="ChEBI" id="CHEBI:29105"/>
        <label>1</label>
    </ligand>
</feature>
<comment type="catalytic activity">
    <reaction evidence="7">
        <text>Endonucleolytic cleavage to 5'-phosphooligonucleotide end-products.</text>
        <dbReference type="EC" id="3.1.21.2"/>
    </reaction>
</comment>
<dbReference type="EC" id="3.1.21.2" evidence="7"/>
<evidence type="ECO:0000256" key="4">
    <source>
        <dbReference type="ARBA" id="ARBA00022801"/>
    </source>
</evidence>
<dbReference type="RefSeq" id="WP_138403940.1">
    <property type="nucleotide sequence ID" value="NZ_JACCEL010000006.1"/>
</dbReference>
<feature type="binding site" evidence="7">
    <location>
        <position position="144"/>
    </location>
    <ligand>
        <name>Zn(2+)</name>
        <dbReference type="ChEBI" id="CHEBI:29105"/>
        <label>2</label>
    </ligand>
</feature>
<keyword evidence="7" id="KW-0255">Endonuclease</keyword>
<keyword evidence="2 7" id="KW-0479">Metal-binding</keyword>
<dbReference type="FunFam" id="3.20.20.150:FF:000001">
    <property type="entry name" value="Probable endonuclease 4"/>
    <property type="match status" value="1"/>
</dbReference>
<dbReference type="InterPro" id="IPR018246">
    <property type="entry name" value="AP_endonuc_F2_Zn_BS"/>
</dbReference>
<comment type="function">
    <text evidence="7">Endonuclease IV plays a role in DNA repair. It cleaves phosphodiester bonds at apurinic or apyrimidinic (AP) sites, generating a 3'-hydroxyl group and a 5'-terminal sugar phosphate.</text>
</comment>
<name>A0A5R9EEX7_9LACT</name>
<dbReference type="NCBIfam" id="TIGR00587">
    <property type="entry name" value="nfo"/>
    <property type="match status" value="1"/>
</dbReference>
<feature type="binding site" evidence="7">
    <location>
        <position position="228"/>
    </location>
    <ligand>
        <name>Zn(2+)</name>
        <dbReference type="ChEBI" id="CHEBI:29105"/>
        <label>3</label>
    </ligand>
</feature>
<dbReference type="InterPro" id="IPR001719">
    <property type="entry name" value="AP_endonuc_2"/>
</dbReference>
<sequence>MYIGSHVSMKGKEMLLGAAQEAASYGSNIFMIYTGAPQNTRRKEVSEFRIEEAKTFMKENGIEFFTVHAPYIVNLANTTKEGYHDFAMQFLREEIERVEAIGATQITMHPGAHVGAGAEVGIKQIINGLNGVLTAEQSPQIALETMAGKGTEIGRNFEELAAIIDGVTFNEKLSITLDTCHVYDAGYDLVNDLDGVLNEFDKVIGLDRLKVLHINDSKNPFKSYKDRHANIGEGSIGFDTLNAIVHHPQLSHIPKILETPWVPIPEKEKVKVAPYKEEIAMFKANTYNPNLITDILR</sequence>
<proteinExistence type="inferred from homology"/>
<reference evidence="10 11" key="1">
    <citation type="submission" date="2019-05" db="EMBL/GenBank/DDBJ databases">
        <title>The metagenome of a microbial culture collection derived from dairy environment covers the genomic content of the human microbiome.</title>
        <authorList>
            <person name="Roder T."/>
            <person name="Wuthrich D."/>
            <person name="Sattari Z."/>
            <person name="Von Ah U."/>
            <person name="Bar C."/>
            <person name="Ronchi F."/>
            <person name="Macpherson A.J."/>
            <person name="Ganal-Vonarburg S.C."/>
            <person name="Bruggmann R."/>
            <person name="Vergeres G."/>
        </authorList>
    </citation>
    <scope>NUCLEOTIDE SEQUENCE [LARGE SCALE GENOMIC DNA]</scope>
    <source>
        <strain evidence="10 11">FAM 24227</strain>
    </source>
</reference>
<feature type="binding site" evidence="7">
    <location>
        <position position="181"/>
    </location>
    <ligand>
        <name>Zn(2+)</name>
        <dbReference type="ChEBI" id="CHEBI:29105"/>
        <label>3</label>
    </ligand>
</feature>
<dbReference type="NCBIfam" id="NF002196">
    <property type="entry name" value="PRK01060.1-1"/>
    <property type="match status" value="1"/>
</dbReference>
<gene>
    <name evidence="7" type="primary">nfo</name>
    <name evidence="10" type="ORF">FEZ33_03115</name>
    <name evidence="9" type="ORF">HYQ42_03465</name>
</gene>
<keyword evidence="3 7" id="KW-0227">DNA damage</keyword>
<dbReference type="SUPFAM" id="SSF51658">
    <property type="entry name" value="Xylose isomerase-like"/>
    <property type="match status" value="1"/>
</dbReference>
<dbReference type="Proteomes" id="UP000306420">
    <property type="component" value="Unassembled WGS sequence"/>
</dbReference>
<feature type="binding site" evidence="7">
    <location>
        <position position="178"/>
    </location>
    <ligand>
        <name>Zn(2+)</name>
        <dbReference type="ChEBI" id="CHEBI:29105"/>
        <label>2</label>
    </ligand>
</feature>
<dbReference type="OrthoDB" id="9805666at2"/>
<keyword evidence="5 7" id="KW-0862">Zinc</keyword>
<accession>A0A5R9EEX7</accession>
<evidence type="ECO:0000256" key="2">
    <source>
        <dbReference type="ARBA" id="ARBA00022723"/>
    </source>
</evidence>
<evidence type="ECO:0000313" key="11">
    <source>
        <dbReference type="Proteomes" id="UP000306420"/>
    </source>
</evidence>
<keyword evidence="7" id="KW-0540">Nuclease</keyword>
<evidence type="ECO:0000259" key="8">
    <source>
        <dbReference type="Pfam" id="PF01261"/>
    </source>
</evidence>
<feature type="domain" description="Xylose isomerase-like TIM barrel" evidence="8">
    <location>
        <begin position="20"/>
        <end position="282"/>
    </location>
</feature>
<feature type="binding site" evidence="7">
    <location>
        <position position="144"/>
    </location>
    <ligand>
        <name>Zn(2+)</name>
        <dbReference type="ChEBI" id="CHEBI:29105"/>
        <label>1</label>
    </ligand>
</feature>
<dbReference type="GO" id="GO:0006284">
    <property type="term" value="P:base-excision repair"/>
    <property type="evidence" value="ECO:0007669"/>
    <property type="project" value="TreeGrafter"/>
</dbReference>
<dbReference type="Gene3D" id="3.20.20.150">
    <property type="entry name" value="Divalent-metal-dependent TIM barrel enzymes"/>
    <property type="match status" value="1"/>
</dbReference>
<evidence type="ECO:0000256" key="3">
    <source>
        <dbReference type="ARBA" id="ARBA00022763"/>
    </source>
</evidence>
<dbReference type="CDD" id="cd00019">
    <property type="entry name" value="AP2Ec"/>
    <property type="match status" value="1"/>
</dbReference>
<dbReference type="Pfam" id="PF01261">
    <property type="entry name" value="AP_endonuc_2"/>
    <property type="match status" value="1"/>
</dbReference>
<dbReference type="EMBL" id="VBSP01000006">
    <property type="protein sequence ID" value="TLQ48896.1"/>
    <property type="molecule type" value="Genomic_DNA"/>
</dbReference>
<dbReference type="EMBL" id="JACCEL010000006">
    <property type="protein sequence ID" value="MBG9977836.1"/>
    <property type="molecule type" value="Genomic_DNA"/>
</dbReference>
<dbReference type="GO" id="GO:0008081">
    <property type="term" value="F:phosphoric diester hydrolase activity"/>
    <property type="evidence" value="ECO:0007669"/>
    <property type="project" value="TreeGrafter"/>
</dbReference>
<evidence type="ECO:0000313" key="9">
    <source>
        <dbReference type="EMBL" id="MBG9977836.1"/>
    </source>
</evidence>